<dbReference type="Gene3D" id="3.40.50.2000">
    <property type="entry name" value="Glycogen Phosphorylase B"/>
    <property type="match status" value="2"/>
</dbReference>
<reference evidence="3 4" key="1">
    <citation type="submission" date="2017-09" db="EMBL/GenBank/DDBJ databases">
        <title>Depth-based differentiation of microbial function through sediment-hosted aquifers and enrichment of novel symbionts in the deep terrestrial subsurface.</title>
        <authorList>
            <person name="Probst A.J."/>
            <person name="Ladd B."/>
            <person name="Jarett J.K."/>
            <person name="Geller-Mcgrath D.E."/>
            <person name="Sieber C.M."/>
            <person name="Emerson J.B."/>
            <person name="Anantharaman K."/>
            <person name="Thomas B.C."/>
            <person name="Malmstrom R."/>
            <person name="Stieglmeier M."/>
            <person name="Klingl A."/>
            <person name="Woyke T."/>
            <person name="Ryan C.M."/>
            <person name="Banfield J.F."/>
        </authorList>
    </citation>
    <scope>NUCLEOTIDE SEQUENCE [LARGE SCALE GENOMIC DNA]</scope>
    <source>
        <strain evidence="3">CG10_big_fil_rev_8_21_14_0_10_49_38</strain>
    </source>
</reference>
<evidence type="ECO:0000259" key="1">
    <source>
        <dbReference type="Pfam" id="PF00534"/>
    </source>
</evidence>
<feature type="domain" description="Glycosyl transferase family 1" evidence="1">
    <location>
        <begin position="202"/>
        <end position="344"/>
    </location>
</feature>
<dbReference type="Pfam" id="PF13439">
    <property type="entry name" value="Glyco_transf_4"/>
    <property type="match status" value="1"/>
</dbReference>
<dbReference type="AlphaFoldDB" id="A0A2H0RHD6"/>
<dbReference type="InterPro" id="IPR028098">
    <property type="entry name" value="Glyco_trans_4-like_N"/>
</dbReference>
<dbReference type="SUPFAM" id="SSF53756">
    <property type="entry name" value="UDP-Glycosyltransferase/glycogen phosphorylase"/>
    <property type="match status" value="1"/>
</dbReference>
<name>A0A2H0RHD6_9BACT</name>
<evidence type="ECO:0000313" key="4">
    <source>
        <dbReference type="Proteomes" id="UP000230431"/>
    </source>
</evidence>
<feature type="domain" description="Glycosyltransferase subfamily 4-like N-terminal" evidence="2">
    <location>
        <begin position="16"/>
        <end position="178"/>
    </location>
</feature>
<dbReference type="PANTHER" id="PTHR12526:SF630">
    <property type="entry name" value="GLYCOSYLTRANSFERASE"/>
    <property type="match status" value="1"/>
</dbReference>
<accession>A0A2H0RHD6</accession>
<dbReference type="InterPro" id="IPR001296">
    <property type="entry name" value="Glyco_trans_1"/>
</dbReference>
<organism evidence="3 4">
    <name type="scientific">Candidatus Vogelbacteria bacterium CG10_big_fil_rev_8_21_14_0_10_49_38</name>
    <dbReference type="NCBI Taxonomy" id="1975043"/>
    <lineage>
        <taxon>Bacteria</taxon>
        <taxon>Candidatus Vogeliibacteriota</taxon>
    </lineage>
</organism>
<dbReference type="EMBL" id="PCYK01000016">
    <property type="protein sequence ID" value="PIR45971.1"/>
    <property type="molecule type" value="Genomic_DNA"/>
</dbReference>
<protein>
    <recommendedName>
        <fullName evidence="5">Glycosyltransferase family 1 protein</fullName>
    </recommendedName>
</protein>
<comment type="caution">
    <text evidence="3">The sequence shown here is derived from an EMBL/GenBank/DDBJ whole genome shotgun (WGS) entry which is preliminary data.</text>
</comment>
<dbReference type="PANTHER" id="PTHR12526">
    <property type="entry name" value="GLYCOSYLTRANSFERASE"/>
    <property type="match status" value="1"/>
</dbReference>
<feature type="non-terminal residue" evidence="3">
    <location>
        <position position="348"/>
    </location>
</feature>
<evidence type="ECO:0008006" key="5">
    <source>
        <dbReference type="Google" id="ProtNLM"/>
    </source>
</evidence>
<evidence type="ECO:0000313" key="3">
    <source>
        <dbReference type="EMBL" id="PIR45971.1"/>
    </source>
</evidence>
<gene>
    <name evidence="3" type="ORF">COV08_02165</name>
</gene>
<sequence>MSRKTKIIFLITKGNFGGAQRYVYDLATNLPSNEFEIVVAAGAGEILLDKLTRLGRHAIKIKNLGRDINPWADLKAFVEIWRLLRREKPDLIHLNSSKMGGLGALAGRLAGVPIIIFTVHGLASNEVRPVWQKLLINISHWLSFVLCHRIITVADYLKNQIETWPGLRDKVTTISNGLPAIKFFERSVSRRIIWSNQDGPVSNKKIWIGTIAELHPNKGLDFLIEAFAATVRALLGDSLGWSLQLVIIGEGEERSRLAQLIKAKRLEDRIFLPGRIEDARAYLKAFDIFALTSRTEALPYVILEAGAAGLPVVASEVGGLPEVIPEAEYGILVPPGNIEELKKSFLFL</sequence>
<evidence type="ECO:0000259" key="2">
    <source>
        <dbReference type="Pfam" id="PF13439"/>
    </source>
</evidence>
<dbReference type="Proteomes" id="UP000230431">
    <property type="component" value="Unassembled WGS sequence"/>
</dbReference>
<proteinExistence type="predicted"/>
<dbReference type="Pfam" id="PF00534">
    <property type="entry name" value="Glycos_transf_1"/>
    <property type="match status" value="1"/>
</dbReference>